<organism evidence="2 3">
    <name type="scientific">Paucilactobacillus hokkaidonensis JCM 18461</name>
    <dbReference type="NCBI Taxonomy" id="1291742"/>
    <lineage>
        <taxon>Bacteria</taxon>
        <taxon>Bacillati</taxon>
        <taxon>Bacillota</taxon>
        <taxon>Bacilli</taxon>
        <taxon>Lactobacillales</taxon>
        <taxon>Lactobacillaceae</taxon>
        <taxon>Paucilactobacillus</taxon>
    </lineage>
</organism>
<reference evidence="2 3" key="1">
    <citation type="submission" date="2014-11" db="EMBL/GenBank/DDBJ databases">
        <title>Complete genome sequence and analysis of Lactobacillus hokkaidonensis LOOC260T.</title>
        <authorList>
            <person name="Tanizawa Y."/>
            <person name="Tohno M."/>
            <person name="Kaminuma E."/>
            <person name="Nakamura Y."/>
            <person name="Arita M."/>
        </authorList>
    </citation>
    <scope>NUCLEOTIDE SEQUENCE [LARGE SCALE GENOMIC DNA]</scope>
    <source>
        <strain evidence="2 3">LOOC260</strain>
    </source>
</reference>
<dbReference type="HOGENOM" id="CLU_1164686_0_0_9"/>
<evidence type="ECO:0000256" key="1">
    <source>
        <dbReference type="SAM" id="Phobius"/>
    </source>
</evidence>
<dbReference type="RefSeq" id="WP_041093383.1">
    <property type="nucleotide sequence ID" value="NZ_AP014680.1"/>
</dbReference>
<feature type="transmembrane region" description="Helical" evidence="1">
    <location>
        <begin position="6"/>
        <end position="30"/>
    </location>
</feature>
<accession>A0A0A1GT54</accession>
<dbReference type="Proteomes" id="UP000031620">
    <property type="component" value="Chromosome"/>
</dbReference>
<dbReference type="STRING" id="1291742.LOOC260_109480"/>
<keyword evidence="1" id="KW-0812">Transmembrane</keyword>
<protein>
    <submittedName>
        <fullName evidence="2">Uncharacterized protein</fullName>
    </submittedName>
</protein>
<evidence type="ECO:0000313" key="3">
    <source>
        <dbReference type="Proteomes" id="UP000031620"/>
    </source>
</evidence>
<gene>
    <name evidence="2" type="ORF">LOOC260_109480</name>
</gene>
<keyword evidence="1" id="KW-1133">Transmembrane helix</keyword>
<name>A0A0A1GT54_9LACO</name>
<evidence type="ECO:0000313" key="2">
    <source>
        <dbReference type="EMBL" id="BAP85487.1"/>
    </source>
</evidence>
<dbReference type="EMBL" id="AP014680">
    <property type="protein sequence ID" value="BAP85487.1"/>
    <property type="molecule type" value="Genomic_DNA"/>
</dbReference>
<proteinExistence type="predicted"/>
<keyword evidence="1" id="KW-0472">Membrane</keyword>
<feature type="transmembrane region" description="Helical" evidence="1">
    <location>
        <begin position="37"/>
        <end position="60"/>
    </location>
</feature>
<dbReference type="KEGG" id="lho:LOOC260_109480"/>
<dbReference type="AlphaFoldDB" id="A0A0A1GT54"/>
<sequence>MTISKFLMYVIVIMFLIFLGTVAWLAFVLVKKMPKKLPTIALITSFVLTIIFSGALTFQWKNYHGVMIDSSDLNVYKKTEKNTNAIAEAYLNPTESTTMAASNALKNQKKIMNKLPDSSKKRRALSADNKLIKSINSSFSADYTNDLDSWADEEMSDDSSISSYVANLSEPIRQDIKKRNDLSADDMSKVTRHVMSKTKIAKLVVAEYDSESSAVLAEYNSDLESILNGTYSDDDYSY</sequence>